<feature type="region of interest" description="Disordered" evidence="4">
    <location>
        <begin position="317"/>
        <end position="409"/>
    </location>
</feature>
<dbReference type="SMART" id="SM00398">
    <property type="entry name" value="HMG"/>
    <property type="match status" value="1"/>
</dbReference>
<feature type="region of interest" description="Disordered" evidence="4">
    <location>
        <begin position="158"/>
        <end position="215"/>
    </location>
</feature>
<dbReference type="InterPro" id="IPR009071">
    <property type="entry name" value="HMG_box_dom"/>
</dbReference>
<keyword evidence="1 3" id="KW-0238">DNA-binding</keyword>
<dbReference type="RefSeq" id="XP_066633861.1">
    <property type="nucleotide sequence ID" value="XM_066775980.1"/>
</dbReference>
<dbReference type="InterPro" id="IPR036910">
    <property type="entry name" value="HMG_box_dom_sf"/>
</dbReference>
<evidence type="ECO:0000256" key="1">
    <source>
        <dbReference type="ARBA" id="ARBA00023125"/>
    </source>
</evidence>
<evidence type="ECO:0000256" key="2">
    <source>
        <dbReference type="ARBA" id="ARBA00023242"/>
    </source>
</evidence>
<dbReference type="PANTHER" id="PTHR45789">
    <property type="entry name" value="FI18025P1"/>
    <property type="match status" value="1"/>
</dbReference>
<accession>A0ABR3CJM5</accession>
<protein>
    <recommendedName>
        <fullName evidence="5">HMG box domain-containing protein</fullName>
    </recommendedName>
</protein>
<evidence type="ECO:0000256" key="3">
    <source>
        <dbReference type="PROSITE-ProRule" id="PRU00267"/>
    </source>
</evidence>
<keyword evidence="2 3" id="KW-0539">Nucleus</keyword>
<keyword evidence="7" id="KW-1185">Reference proteome</keyword>
<name>A0ABR3CJM5_9PEZI</name>
<dbReference type="InterPro" id="IPR051356">
    <property type="entry name" value="SOX/SOX-like_TF"/>
</dbReference>
<organism evidence="6 7">
    <name type="scientific">Diplodia seriata</name>
    <dbReference type="NCBI Taxonomy" id="420778"/>
    <lineage>
        <taxon>Eukaryota</taxon>
        <taxon>Fungi</taxon>
        <taxon>Dikarya</taxon>
        <taxon>Ascomycota</taxon>
        <taxon>Pezizomycotina</taxon>
        <taxon>Dothideomycetes</taxon>
        <taxon>Dothideomycetes incertae sedis</taxon>
        <taxon>Botryosphaeriales</taxon>
        <taxon>Botryosphaeriaceae</taxon>
        <taxon>Diplodia</taxon>
    </lineage>
</organism>
<gene>
    <name evidence="6" type="ORF">SLS55_004524</name>
</gene>
<sequence>MLKAERMMQRHPPTPPSVPAELQYELHHLVQHNASTPYKYEVDESQYENSRAQSTYASPGPLQHPQASGPYMSPQYNVSSYPEPHGQNEVGLGISMVSRAHNHQSLTLLEAFDTVNMSVLGRLLAKQSLAQDGYGGPGPTFYHDDGHVYHGLPKYMHQGMQAHTPPTPRSATASDGGRRTRSGTSAARTASPVPKARPTKSKKKSGEPKAKVKTPKLTMPLSVLTKDYDHILVKNMEEWVHRSAEQRKAEAAKRNGYITRPMNSFMLYRSAYAERTKIWCLQNNHQVVSSVSGESWPMEPPEVREHYNDLAKIERINHQNAHPDYKFSPSKTTPAARKRKGTYSDEEASERSEVDDPDAEWNPSARRSRNHKALHRRQQPSFDEHTNFGPNNNGVNKSAWEATNGGRPPPAALGMSADMHHQYYQTTVHPHGAGIEDVRMHRMEHPGMLQQRQQHTMSPVYHHHQHPHQHALLGLPGGAHDHDLLQLGFSQHGMVGTPGDSQLDPMLLGLGAGEPVFGQHEDGQQQFGGPYDENGYPTFLSEAPPDHQPAEWQVDASLMPMEPASEFDKWMDEPTTTGGPGN</sequence>
<dbReference type="PROSITE" id="PS50118">
    <property type="entry name" value="HMG_BOX_2"/>
    <property type="match status" value="1"/>
</dbReference>
<dbReference type="GeneID" id="92008609"/>
<dbReference type="Pfam" id="PF00505">
    <property type="entry name" value="HMG_box"/>
    <property type="match status" value="1"/>
</dbReference>
<feature type="DNA-binding region" description="HMG box" evidence="3">
    <location>
        <begin position="258"/>
        <end position="326"/>
    </location>
</feature>
<evidence type="ECO:0000313" key="6">
    <source>
        <dbReference type="EMBL" id="KAL0260832.1"/>
    </source>
</evidence>
<proteinExistence type="predicted"/>
<reference evidence="6 7" key="1">
    <citation type="submission" date="2024-02" db="EMBL/GenBank/DDBJ databases">
        <title>De novo assembly and annotation of 12 fungi associated with fruit tree decline syndrome in Ontario, Canada.</title>
        <authorList>
            <person name="Sulman M."/>
            <person name="Ellouze W."/>
            <person name="Ilyukhin E."/>
        </authorList>
    </citation>
    <scope>NUCLEOTIDE SEQUENCE [LARGE SCALE GENOMIC DNA]</scope>
    <source>
        <strain evidence="6 7">FDS-637</strain>
    </source>
</reference>
<feature type="domain" description="HMG box" evidence="5">
    <location>
        <begin position="258"/>
        <end position="326"/>
    </location>
</feature>
<dbReference type="SUPFAM" id="SSF47095">
    <property type="entry name" value="HMG-box"/>
    <property type="match status" value="1"/>
</dbReference>
<evidence type="ECO:0000259" key="5">
    <source>
        <dbReference type="PROSITE" id="PS50118"/>
    </source>
</evidence>
<evidence type="ECO:0000313" key="7">
    <source>
        <dbReference type="Proteomes" id="UP001430584"/>
    </source>
</evidence>
<evidence type="ECO:0000256" key="4">
    <source>
        <dbReference type="SAM" id="MobiDB-lite"/>
    </source>
</evidence>
<feature type="compositionally biased region" description="Low complexity" evidence="4">
    <location>
        <begin position="182"/>
        <end position="191"/>
    </location>
</feature>
<dbReference type="PANTHER" id="PTHR45789:SF2">
    <property type="entry name" value="FI18025P1"/>
    <property type="match status" value="1"/>
</dbReference>
<dbReference type="Gene3D" id="1.10.30.10">
    <property type="entry name" value="High mobility group box domain"/>
    <property type="match status" value="1"/>
</dbReference>
<dbReference type="EMBL" id="JAJVCZ030000004">
    <property type="protein sequence ID" value="KAL0260832.1"/>
    <property type="molecule type" value="Genomic_DNA"/>
</dbReference>
<feature type="region of interest" description="Disordered" evidence="4">
    <location>
        <begin position="42"/>
        <end position="72"/>
    </location>
</feature>
<comment type="caution">
    <text evidence="6">The sequence shown here is derived from an EMBL/GenBank/DDBJ whole genome shotgun (WGS) entry which is preliminary data.</text>
</comment>
<feature type="compositionally biased region" description="Polar residues" evidence="4">
    <location>
        <begin position="47"/>
        <end position="57"/>
    </location>
</feature>
<feature type="compositionally biased region" description="Basic residues" evidence="4">
    <location>
        <begin position="366"/>
        <end position="378"/>
    </location>
</feature>
<dbReference type="Proteomes" id="UP001430584">
    <property type="component" value="Unassembled WGS sequence"/>
</dbReference>
<dbReference type="CDD" id="cd01389">
    <property type="entry name" value="HMG-box_ROX1-like"/>
    <property type="match status" value="1"/>
</dbReference>